<dbReference type="STRING" id="588581.Cpap_2819"/>
<name>F1TBV8_9FIRM</name>
<evidence type="ECO:0000313" key="1">
    <source>
        <dbReference type="EMBL" id="EGD48129.1"/>
    </source>
</evidence>
<protein>
    <submittedName>
        <fullName evidence="1">Uncharacterized protein</fullName>
    </submittedName>
</protein>
<evidence type="ECO:0000313" key="2">
    <source>
        <dbReference type="Proteomes" id="UP000003860"/>
    </source>
</evidence>
<organism evidence="1 2">
    <name type="scientific">Ruminiclostridium papyrosolvens DSM 2782</name>
    <dbReference type="NCBI Taxonomy" id="588581"/>
    <lineage>
        <taxon>Bacteria</taxon>
        <taxon>Bacillati</taxon>
        <taxon>Bacillota</taxon>
        <taxon>Clostridia</taxon>
        <taxon>Eubacteriales</taxon>
        <taxon>Oscillospiraceae</taxon>
        <taxon>Ruminiclostridium</taxon>
    </lineage>
</organism>
<keyword evidence="2" id="KW-1185">Reference proteome</keyword>
<sequence>MSRLHKKTSKDLLKGFKTGKDRQKILKMIKVMLMLT</sequence>
<dbReference type="Proteomes" id="UP000003860">
    <property type="component" value="Unassembled WGS sequence"/>
</dbReference>
<dbReference type="AlphaFoldDB" id="F1TBV8"/>
<comment type="caution">
    <text evidence="1">The sequence shown here is derived from an EMBL/GenBank/DDBJ whole genome shotgun (WGS) entry which is preliminary data.</text>
</comment>
<reference evidence="1" key="1">
    <citation type="submission" date="2009-07" db="EMBL/GenBank/DDBJ databases">
        <authorList>
            <consortium name="US DOE Joint Genome Institute (JGI-PGF)"/>
            <person name="Lucas S."/>
            <person name="Copeland A."/>
            <person name="Lapidus A."/>
            <person name="Glavina del Rio T."/>
            <person name="Tice H."/>
            <person name="Bruce D."/>
            <person name="Goodwin L."/>
            <person name="Pitluck S."/>
            <person name="Larimer F."/>
            <person name="Land M.L."/>
            <person name="Mouttaki H."/>
            <person name="He Z."/>
            <person name="Zhou J."/>
            <person name="Hemme C.L."/>
        </authorList>
    </citation>
    <scope>NUCLEOTIDE SEQUENCE</scope>
    <source>
        <strain evidence="1">DSM 2782</strain>
    </source>
</reference>
<proteinExistence type="predicted"/>
<accession>F1TBV8</accession>
<reference evidence="1" key="2">
    <citation type="submission" date="2011-01" db="EMBL/GenBank/DDBJ databases">
        <title>The Non-contiguous Finished genome of Clostridium papyrosolvens.</title>
        <authorList>
            <person name="Lucas S."/>
            <person name="Copeland A."/>
            <person name="Lapidus A."/>
            <person name="Cheng J.-F."/>
            <person name="Goodwin L."/>
            <person name="Pitluck S."/>
            <person name="Misra M."/>
            <person name="Chertkov O."/>
            <person name="Detter J.C."/>
            <person name="Han C."/>
            <person name="Tapia R."/>
            <person name="Land M."/>
            <person name="Hauser L."/>
            <person name="Kyrpides N."/>
            <person name="Ivanova N."/>
            <person name="Pagani I."/>
            <person name="Mouttaki H."/>
            <person name="He Z."/>
            <person name="Zhou J."/>
            <person name="Hemme C.L."/>
            <person name="Woyke T."/>
        </authorList>
    </citation>
    <scope>NUCLEOTIDE SEQUENCE [LARGE SCALE GENOMIC DNA]</scope>
    <source>
        <strain evidence="1">DSM 2782</strain>
    </source>
</reference>
<dbReference type="EMBL" id="ACXX02000005">
    <property type="protein sequence ID" value="EGD48129.1"/>
    <property type="molecule type" value="Genomic_DNA"/>
</dbReference>
<gene>
    <name evidence="1" type="ORF">Cpap_2819</name>
</gene>